<evidence type="ECO:0000256" key="10">
    <source>
        <dbReference type="ARBA" id="ARBA00023136"/>
    </source>
</evidence>
<evidence type="ECO:0000256" key="9">
    <source>
        <dbReference type="ARBA" id="ARBA00022989"/>
    </source>
</evidence>
<evidence type="ECO:0000256" key="6">
    <source>
        <dbReference type="ARBA" id="ARBA00022679"/>
    </source>
</evidence>
<keyword evidence="9 11" id="KW-1133">Transmembrane helix</keyword>
<sequence length="315" mass="35170">MNEINEKILGLMPKQLRLLLFGAAAVLRLALLVFGEWQDAHFEVKFTDIDYKVYTDAANHVLQGGSPYERHTYRYSPLVAYLCLPNLLGCPFFGKFLFCCMDMAIAVLIENQGEASFGAVGEEEKGTLRLRHTDETSRKRACATTRSSYPSNISNSSLPETAEPYPLHTFLLPCCCWLFHPVVAAVSARGNADAFPCLLVLLTLAALRSGKIFLAAMLYGLSVHVKLYPVIYGVPMLLYLQQGKELPEGLLKVPSFPKERLLQVVWGVFSAPVAAAMLPFRVCCFLLRRMDRWQWSFGLLSCAACLAIGSVFYFM</sequence>
<dbReference type="VEuPathDB" id="ToxoDB:LOC34622654"/>
<dbReference type="Pfam" id="PF05007">
    <property type="entry name" value="Mannosyl_trans"/>
    <property type="match status" value="1"/>
</dbReference>
<dbReference type="InterPro" id="IPR007704">
    <property type="entry name" value="PIG-M"/>
</dbReference>
<accession>A0A1D3DA64</accession>
<proteinExistence type="inferred from homology"/>
<dbReference type="GO" id="GO:0004376">
    <property type="term" value="F:GPI mannosyltransferase activity"/>
    <property type="evidence" value="ECO:0007669"/>
    <property type="project" value="InterPro"/>
</dbReference>
<evidence type="ECO:0000256" key="2">
    <source>
        <dbReference type="ARBA" id="ARBA00004687"/>
    </source>
</evidence>
<dbReference type="UniPathway" id="UPA00196"/>
<keyword evidence="7 11" id="KW-0812">Transmembrane</keyword>
<feature type="transmembrane region" description="Helical" evidence="11">
    <location>
        <begin position="78"/>
        <end position="98"/>
    </location>
</feature>
<evidence type="ECO:0000256" key="4">
    <source>
        <dbReference type="ARBA" id="ARBA00022502"/>
    </source>
</evidence>
<feature type="transmembrane region" description="Helical" evidence="11">
    <location>
        <begin position="212"/>
        <end position="240"/>
    </location>
</feature>
<dbReference type="GO" id="GO:0005789">
    <property type="term" value="C:endoplasmic reticulum membrane"/>
    <property type="evidence" value="ECO:0007669"/>
    <property type="project" value="UniProtKB-SubCell"/>
</dbReference>
<evidence type="ECO:0000256" key="11">
    <source>
        <dbReference type="RuleBase" id="RU365064"/>
    </source>
</evidence>
<comment type="caution">
    <text evidence="12">The sequence shown here is derived from an EMBL/GenBank/DDBJ whole genome shotgun (WGS) entry which is preliminary data.</text>
</comment>
<comment type="function">
    <text evidence="11">Catalytic subunit of the glycosylphosphatidylinositol-mannosyltransferase I complex which catalyzes the transfer of the first mannose, via an alpha-1,4 bond from a dolichol-phosphate-mannose (Dol-P-Man) to the glucosaminyl acyl phosphatidylinositol (GlcN-(acyl)PI) intermediate to generate alpha-D-Man-(1-&gt;4)-alpha-D-GlcN-(1-&gt;6)-(1-radyl,2-acyl-sn-glycero-3-phospho)-2-acyl-inositol and participates in the sixth step of the glycosylphosphatidylinositol-anchor biosynthesis.</text>
</comment>
<keyword evidence="13" id="KW-1185">Reference proteome</keyword>
<comment type="subcellular location">
    <subcellularLocation>
        <location evidence="1 11">Endoplasmic reticulum membrane</location>
        <topology evidence="1 11">Multi-pass membrane protein</topology>
    </subcellularLocation>
</comment>
<dbReference type="GO" id="GO:0006506">
    <property type="term" value="P:GPI anchor biosynthetic process"/>
    <property type="evidence" value="ECO:0007669"/>
    <property type="project" value="UniProtKB-UniPathway"/>
</dbReference>
<dbReference type="PANTHER" id="PTHR12886:SF0">
    <property type="entry name" value="GPI MANNOSYLTRANSFERASE 1"/>
    <property type="match status" value="1"/>
</dbReference>
<evidence type="ECO:0000256" key="7">
    <source>
        <dbReference type="ARBA" id="ARBA00022692"/>
    </source>
</evidence>
<feature type="transmembrane region" description="Helical" evidence="11">
    <location>
        <begin position="16"/>
        <end position="35"/>
    </location>
</feature>
<dbReference type="Proteomes" id="UP000095192">
    <property type="component" value="Unassembled WGS sequence"/>
</dbReference>
<evidence type="ECO:0000256" key="3">
    <source>
        <dbReference type="ARBA" id="ARBA00011071"/>
    </source>
</evidence>
<keyword evidence="4 11" id="KW-0337">GPI-anchor biosynthesis</keyword>
<dbReference type="PANTHER" id="PTHR12886">
    <property type="entry name" value="PIG-M MANNOSYLTRANSFERASE"/>
    <property type="match status" value="1"/>
</dbReference>
<evidence type="ECO:0000313" key="12">
    <source>
        <dbReference type="EMBL" id="OEH80337.1"/>
    </source>
</evidence>
<keyword evidence="5 11" id="KW-0328">Glycosyltransferase</keyword>
<evidence type="ECO:0000313" key="13">
    <source>
        <dbReference type="Proteomes" id="UP000095192"/>
    </source>
</evidence>
<dbReference type="VEuPathDB" id="ToxoDB:cyc_08924"/>
<dbReference type="FunCoup" id="A0A1D3DA64">
    <property type="interactions" value="283"/>
</dbReference>
<reference evidence="12 13" key="1">
    <citation type="journal article" date="2016" name="BMC Genomics">
        <title>Comparative genomics reveals Cyclospora cayetanensis possesses coccidia-like metabolism and invasion components but unique surface antigens.</title>
        <authorList>
            <person name="Liu S."/>
            <person name="Wang L."/>
            <person name="Zheng H."/>
            <person name="Xu Z."/>
            <person name="Roellig D.M."/>
            <person name="Li N."/>
            <person name="Frace M.A."/>
            <person name="Tang K."/>
            <person name="Arrowood M.J."/>
            <person name="Moss D.M."/>
            <person name="Zhang L."/>
            <person name="Feng Y."/>
            <person name="Xiao L."/>
        </authorList>
    </citation>
    <scope>NUCLEOTIDE SEQUENCE [LARGE SCALE GENOMIC DNA]</scope>
    <source>
        <strain evidence="12 13">CHN_HEN01</strain>
    </source>
</reference>
<evidence type="ECO:0000256" key="8">
    <source>
        <dbReference type="ARBA" id="ARBA00022824"/>
    </source>
</evidence>
<feature type="transmembrane region" description="Helical" evidence="11">
    <location>
        <begin position="295"/>
        <end position="314"/>
    </location>
</feature>
<dbReference type="InParanoid" id="A0A1D3DA64"/>
<name>A0A1D3DA64_9EIME</name>
<keyword evidence="6 11" id="KW-0808">Transferase</keyword>
<evidence type="ECO:0000256" key="5">
    <source>
        <dbReference type="ARBA" id="ARBA00022676"/>
    </source>
</evidence>
<feature type="transmembrane region" description="Helical" evidence="11">
    <location>
        <begin position="260"/>
        <end position="283"/>
    </location>
</feature>
<organism evidence="12 13">
    <name type="scientific">Cyclospora cayetanensis</name>
    <dbReference type="NCBI Taxonomy" id="88456"/>
    <lineage>
        <taxon>Eukaryota</taxon>
        <taxon>Sar</taxon>
        <taxon>Alveolata</taxon>
        <taxon>Apicomplexa</taxon>
        <taxon>Conoidasida</taxon>
        <taxon>Coccidia</taxon>
        <taxon>Eucoccidiorida</taxon>
        <taxon>Eimeriorina</taxon>
        <taxon>Eimeriidae</taxon>
        <taxon>Cyclospora</taxon>
    </lineage>
</organism>
<dbReference type="EMBL" id="JROU02000112">
    <property type="protein sequence ID" value="OEH80337.1"/>
    <property type="molecule type" value="Genomic_DNA"/>
</dbReference>
<keyword evidence="10 11" id="KW-0472">Membrane</keyword>
<comment type="caution">
    <text evidence="11">Lacks conserved residue(s) required for the propagation of feature annotation.</text>
</comment>
<dbReference type="GO" id="GO:1990529">
    <property type="term" value="C:glycosylphosphatidylinositol-mannosyltransferase I complex"/>
    <property type="evidence" value="ECO:0007669"/>
    <property type="project" value="TreeGrafter"/>
</dbReference>
<dbReference type="AlphaFoldDB" id="A0A1D3DA64"/>
<comment type="pathway">
    <text evidence="2 11">Glycolipid biosynthesis; glycosylphosphatidylinositol-anchor biosynthesis.</text>
</comment>
<comment type="similarity">
    <text evidence="3 11">Belongs to the PIGM family.</text>
</comment>
<keyword evidence="8 11" id="KW-0256">Endoplasmic reticulum</keyword>
<protein>
    <recommendedName>
        <fullName evidence="11">GPI mannosyltransferase 1</fullName>
        <ecNumber evidence="11">2.4.1.-</ecNumber>
    </recommendedName>
    <alternativeName>
        <fullName evidence="11">GPI mannosyltransferase I</fullName>
    </alternativeName>
</protein>
<evidence type="ECO:0000256" key="1">
    <source>
        <dbReference type="ARBA" id="ARBA00004477"/>
    </source>
</evidence>
<gene>
    <name evidence="12" type="ORF">cyc_08924</name>
</gene>
<dbReference type="GO" id="GO:0051751">
    <property type="term" value="F:alpha-1,4-mannosyltransferase activity"/>
    <property type="evidence" value="ECO:0007669"/>
    <property type="project" value="InterPro"/>
</dbReference>
<dbReference type="EC" id="2.4.1.-" evidence="11"/>